<feature type="domain" description="FAD-binding PCMH-type" evidence="13">
    <location>
        <begin position="49"/>
        <end position="281"/>
    </location>
</feature>
<keyword evidence="4" id="KW-0479">Metal-binding</keyword>
<gene>
    <name evidence="14" type="ORF">DFO67_1279</name>
</gene>
<keyword evidence="2" id="KW-0004">4Fe-4S</keyword>
<dbReference type="OrthoDB" id="9811557at2"/>
<evidence type="ECO:0000256" key="4">
    <source>
        <dbReference type="ARBA" id="ARBA00022723"/>
    </source>
</evidence>
<dbReference type="GO" id="GO:0004458">
    <property type="term" value="F:D-lactate dehydrogenase (cytochrome) activity"/>
    <property type="evidence" value="ECO:0007669"/>
    <property type="project" value="TreeGrafter"/>
</dbReference>
<dbReference type="InterPro" id="IPR004113">
    <property type="entry name" value="FAD-bd_oxidored_4_C"/>
</dbReference>
<evidence type="ECO:0000256" key="2">
    <source>
        <dbReference type="ARBA" id="ARBA00022485"/>
    </source>
</evidence>
<dbReference type="SUPFAM" id="SSF46548">
    <property type="entry name" value="alpha-helical ferredoxin"/>
    <property type="match status" value="1"/>
</dbReference>
<evidence type="ECO:0000259" key="13">
    <source>
        <dbReference type="PROSITE" id="PS51387"/>
    </source>
</evidence>
<protein>
    <recommendedName>
        <fullName evidence="12">D-2-hydroxyglutarate dehydrogenase</fullName>
        <ecNumber evidence="9">1.1.99.39</ecNumber>
    </recommendedName>
</protein>
<dbReference type="AlphaFoldDB" id="A0A4R8FAW2"/>
<comment type="similarity">
    <text evidence="11">In the N-terminal section; belongs to the FAD-binding oxidoreductase/transferase type 4 family.</text>
</comment>
<dbReference type="InterPro" id="IPR016164">
    <property type="entry name" value="FAD-linked_Oxase-like_C"/>
</dbReference>
<keyword evidence="7" id="KW-0408">Iron</keyword>
<dbReference type="Pfam" id="PF02913">
    <property type="entry name" value="FAD-oxidase_C"/>
    <property type="match status" value="1"/>
</dbReference>
<evidence type="ECO:0000256" key="9">
    <source>
        <dbReference type="ARBA" id="ARBA00039003"/>
    </source>
</evidence>
<dbReference type="PANTHER" id="PTHR11748:SF119">
    <property type="entry name" value="D-2-HYDROXYGLUTARATE DEHYDROGENASE"/>
    <property type="match status" value="1"/>
</dbReference>
<dbReference type="InterPro" id="IPR016169">
    <property type="entry name" value="FAD-bd_PCMH_sub2"/>
</dbReference>
<dbReference type="GO" id="GO:0071949">
    <property type="term" value="F:FAD binding"/>
    <property type="evidence" value="ECO:0007669"/>
    <property type="project" value="InterPro"/>
</dbReference>
<dbReference type="GO" id="GO:0046872">
    <property type="term" value="F:metal ion binding"/>
    <property type="evidence" value="ECO:0007669"/>
    <property type="project" value="UniProtKB-KW"/>
</dbReference>
<dbReference type="SUPFAM" id="SSF55103">
    <property type="entry name" value="FAD-linked oxidases, C-terminal domain"/>
    <property type="match status" value="1"/>
</dbReference>
<keyword evidence="3" id="KW-0285">Flavoprotein</keyword>
<dbReference type="PANTHER" id="PTHR11748">
    <property type="entry name" value="D-LACTATE DEHYDROGENASE"/>
    <property type="match status" value="1"/>
</dbReference>
<dbReference type="Pfam" id="PF01565">
    <property type="entry name" value="FAD_binding_4"/>
    <property type="match status" value="1"/>
</dbReference>
<evidence type="ECO:0000256" key="7">
    <source>
        <dbReference type="ARBA" id="ARBA00023004"/>
    </source>
</evidence>
<dbReference type="GO" id="GO:0051990">
    <property type="term" value="F:(R)-2-hydroxyglutarate dehydrogenase activity"/>
    <property type="evidence" value="ECO:0007669"/>
    <property type="project" value="UniProtKB-EC"/>
</dbReference>
<evidence type="ECO:0000256" key="12">
    <source>
        <dbReference type="ARBA" id="ARBA00067680"/>
    </source>
</evidence>
<dbReference type="InterPro" id="IPR006094">
    <property type="entry name" value="Oxid_FAD_bind_N"/>
</dbReference>
<dbReference type="GO" id="GO:0051539">
    <property type="term" value="F:4 iron, 4 sulfur cluster binding"/>
    <property type="evidence" value="ECO:0007669"/>
    <property type="project" value="UniProtKB-KW"/>
</dbReference>
<dbReference type="GO" id="GO:0008720">
    <property type="term" value="F:D-lactate dehydrogenase (NAD+) activity"/>
    <property type="evidence" value="ECO:0007669"/>
    <property type="project" value="TreeGrafter"/>
</dbReference>
<dbReference type="FunFam" id="3.30.70.2740:FF:000003">
    <property type="entry name" value="Oxidoreductase, FAD-binding, putative"/>
    <property type="match status" value="1"/>
</dbReference>
<dbReference type="EMBL" id="SOEC01000027">
    <property type="protein sequence ID" value="TDX22840.1"/>
    <property type="molecule type" value="Genomic_DNA"/>
</dbReference>
<comment type="cofactor">
    <cofactor evidence="1">
        <name>FAD</name>
        <dbReference type="ChEBI" id="CHEBI:57692"/>
    </cofactor>
</comment>
<dbReference type="Gene3D" id="3.30.465.10">
    <property type="match status" value="1"/>
</dbReference>
<dbReference type="RefSeq" id="WP_134020913.1">
    <property type="nucleotide sequence ID" value="NZ_SOEC01000027.1"/>
</dbReference>
<sequence length="1044" mass="114926">MITRLPPEAIGLHPHYLHFLEALHDTGFEGEIAPDYANRTVLATDNSIYQRLPQAVIYPRNATDLERLARLAAREEFRRVALAPRGGGTGTNGQSLTDGLVVDVSKHMNAILDIDIEHRRVRVQAGVVKDQLNAALKAHGLFFAPELSTSNRATIGGMIATDASGQGSCEYGKTRDHVLELDSVLLGGERLVTRPVDEDELETLCQRDDSVGRVYRMAREIIDTERERIRATFPPLNRCLTGYDLAHLRTEDGKFDLNSVLCGAEGSLAFTSEAVLNVLPIPKHSTLVNVRYASFMEALRDAKALMASDATPTSIETVDDKVLGLAQQDFVWDSVGEFFPETGDTPTHGINLIEFNDDDPERLAARVTTFCKHLAADGSVTRLGYTQAMGREAITRVYGMRKRAVGLLGNVQGEKRPLPFVEDTAVPPEHLADYIAEFRALLDARGLAYGMFGHVDAGVLHVRPALDMKDPAQEALIREISDEVASLTRKYHGLLWGEHGKGVRSEYAPAFFGPLYPSLQRLKGAFDPHNQLNPGKIATPLDEKAMSSDDAVGQAVKWVDPGLLAIDGVTTRGQLDRQIDERVWQAHGDAVYCNGNGACYNYDPDDAMCPSWKATRQRIHSPKGRASLLREWLRLQGEAGVDVLTASREARRGGVWGAAKAFPGKLKNTLARRRGEDDFSHEVYDAMAGCLACKSCAGQCPVKVNVPTFRSQFLEVYHGRYLRPLRDYLIGGLEFMVPMLSRVAPLYNAALDNRWINRLLAGPVGMVDSPRLSRTRLDRQLEAWGVAPATPTTLGRLTETQKANSVVLVQDAFTSHFESKLVMDVIELLERLDVRVFVAPFAPNGKPLHVQGFLGAFERTAAKQAERLRMLADFGVPLVGIDPAMTLTYRQEYVKALGTDAVPEVQLIPEWLSEWLAERAPELALKGTRLDDPGYRLLAHCTEKTNAPGTPKAWQRLFAAFGLELEVVATGCCGMSGTYGHEARNLETSKTIYAQSWQSKIEDPSNAGRLLASGYSCRSQARRLSDTALPHPLQGLLAALKRAA</sequence>
<accession>A0A4R8FAW2</accession>
<evidence type="ECO:0000313" key="15">
    <source>
        <dbReference type="Proteomes" id="UP000294489"/>
    </source>
</evidence>
<evidence type="ECO:0000256" key="11">
    <source>
        <dbReference type="ARBA" id="ARBA00060924"/>
    </source>
</evidence>
<evidence type="ECO:0000256" key="1">
    <source>
        <dbReference type="ARBA" id="ARBA00001974"/>
    </source>
</evidence>
<evidence type="ECO:0000313" key="14">
    <source>
        <dbReference type="EMBL" id="TDX22840.1"/>
    </source>
</evidence>
<organism evidence="14 15">
    <name type="scientific">Modicisalibacter xianhensis</name>
    <dbReference type="NCBI Taxonomy" id="442341"/>
    <lineage>
        <taxon>Bacteria</taxon>
        <taxon>Pseudomonadati</taxon>
        <taxon>Pseudomonadota</taxon>
        <taxon>Gammaproteobacteria</taxon>
        <taxon>Oceanospirillales</taxon>
        <taxon>Halomonadaceae</taxon>
        <taxon>Modicisalibacter</taxon>
    </lineage>
</organism>
<dbReference type="EC" id="1.1.99.39" evidence="9"/>
<dbReference type="InterPro" id="IPR017900">
    <property type="entry name" value="4Fe4S_Fe_S_CS"/>
</dbReference>
<reference evidence="14 15" key="1">
    <citation type="submission" date="2019-03" db="EMBL/GenBank/DDBJ databases">
        <title>Freshwater and sediment microbial communities from various areas in North America, analyzing microbe dynamics in response to fracking.</title>
        <authorList>
            <person name="Lamendella R."/>
        </authorList>
    </citation>
    <scope>NUCLEOTIDE SEQUENCE [LARGE SCALE GENOMIC DNA]</scope>
    <source>
        <strain evidence="14 15">6_TX</strain>
    </source>
</reference>
<dbReference type="Gene3D" id="3.30.70.2740">
    <property type="match status" value="1"/>
</dbReference>
<proteinExistence type="inferred from homology"/>
<keyword evidence="6" id="KW-0560">Oxidoreductase</keyword>
<dbReference type="PROSITE" id="PS00198">
    <property type="entry name" value="4FE4S_FER_1"/>
    <property type="match status" value="1"/>
</dbReference>
<evidence type="ECO:0000256" key="10">
    <source>
        <dbReference type="ARBA" id="ARBA00051291"/>
    </source>
</evidence>
<dbReference type="Proteomes" id="UP000294489">
    <property type="component" value="Unassembled WGS sequence"/>
</dbReference>
<comment type="caution">
    <text evidence="14">The sequence shown here is derived from an EMBL/GenBank/DDBJ whole genome shotgun (WGS) entry which is preliminary data.</text>
</comment>
<evidence type="ECO:0000256" key="3">
    <source>
        <dbReference type="ARBA" id="ARBA00022630"/>
    </source>
</evidence>
<evidence type="ECO:0000256" key="8">
    <source>
        <dbReference type="ARBA" id="ARBA00023014"/>
    </source>
</evidence>
<evidence type="ECO:0000256" key="5">
    <source>
        <dbReference type="ARBA" id="ARBA00022827"/>
    </source>
</evidence>
<dbReference type="InterPro" id="IPR016166">
    <property type="entry name" value="FAD-bd_PCMH"/>
</dbReference>
<dbReference type="GO" id="GO:1903457">
    <property type="term" value="P:lactate catabolic process"/>
    <property type="evidence" value="ECO:0007669"/>
    <property type="project" value="TreeGrafter"/>
</dbReference>
<dbReference type="PROSITE" id="PS51387">
    <property type="entry name" value="FAD_PCMH"/>
    <property type="match status" value="1"/>
</dbReference>
<name>A0A4R8FAW2_9GAMM</name>
<keyword evidence="5" id="KW-0274">FAD</keyword>
<dbReference type="SUPFAM" id="SSF56176">
    <property type="entry name" value="FAD-binding/transporter-associated domain-like"/>
    <property type="match status" value="1"/>
</dbReference>
<evidence type="ECO:0000256" key="6">
    <source>
        <dbReference type="ARBA" id="ARBA00023002"/>
    </source>
</evidence>
<keyword evidence="8" id="KW-0411">Iron-sulfur</keyword>
<dbReference type="InterPro" id="IPR036318">
    <property type="entry name" value="FAD-bd_PCMH-like_sf"/>
</dbReference>
<comment type="catalytic activity">
    <reaction evidence="10">
        <text>(R)-2-hydroxyglutarate + A = 2-oxoglutarate + AH2</text>
        <dbReference type="Rhea" id="RHEA:38295"/>
        <dbReference type="ChEBI" id="CHEBI:13193"/>
        <dbReference type="ChEBI" id="CHEBI:15801"/>
        <dbReference type="ChEBI" id="CHEBI:16810"/>
        <dbReference type="ChEBI" id="CHEBI:17499"/>
        <dbReference type="EC" id="1.1.99.39"/>
    </reaction>
    <physiologicalReaction direction="left-to-right" evidence="10">
        <dbReference type="Rhea" id="RHEA:38296"/>
    </physiologicalReaction>
</comment>